<dbReference type="Proteomes" id="UP000053260">
    <property type="component" value="Unassembled WGS sequence"/>
</dbReference>
<name>A0A101UQI4_9ACTN</name>
<reference evidence="1 2" key="1">
    <citation type="submission" date="2015-10" db="EMBL/GenBank/DDBJ databases">
        <title>Draft genome sequence of Streptomyces sp. RV15, isolated from a marine sponge.</title>
        <authorList>
            <person name="Ruckert C."/>
            <person name="Abdelmohsen U.R."/>
            <person name="Winkler A."/>
            <person name="Hentschel U."/>
            <person name="Kalinowski J."/>
            <person name="Kampfer P."/>
            <person name="Glaeser S."/>
        </authorList>
    </citation>
    <scope>NUCLEOTIDE SEQUENCE [LARGE SCALE GENOMIC DNA]</scope>
    <source>
        <strain evidence="1 2">RV15</strain>
    </source>
</reference>
<accession>A0A101UQI4</accession>
<sequence length="91" mass="10314">MLARDRSGRLADKDVVVGVRRGPHRLAISKERIEREGSVRAELGGAPVTVRWDRNLGTARSARDSDRDPAEAFDAMWFAWYAFYPDTRVLP</sequence>
<proteinExistence type="predicted"/>
<dbReference type="EMBL" id="LMXB01000126">
    <property type="protein sequence ID" value="KUO14973.1"/>
    <property type="molecule type" value="Genomic_DNA"/>
</dbReference>
<evidence type="ECO:0000313" key="2">
    <source>
        <dbReference type="Proteomes" id="UP000053260"/>
    </source>
</evidence>
<keyword evidence="2" id="KW-1185">Reference proteome</keyword>
<gene>
    <name evidence="1" type="ORF">AQJ91_43700</name>
</gene>
<dbReference type="STRING" id="909626.AQJ91_43700"/>
<evidence type="ECO:0000313" key="1">
    <source>
        <dbReference type="EMBL" id="KUO14973.1"/>
    </source>
</evidence>
<dbReference type="Pfam" id="PF11376">
    <property type="entry name" value="DUF3179"/>
    <property type="match status" value="1"/>
</dbReference>
<protein>
    <recommendedName>
        <fullName evidence="3">DUF3179 domain-containing protein</fullName>
    </recommendedName>
</protein>
<organism evidence="1 2">
    <name type="scientific">Streptomyces dysideae</name>
    <dbReference type="NCBI Taxonomy" id="909626"/>
    <lineage>
        <taxon>Bacteria</taxon>
        <taxon>Bacillati</taxon>
        <taxon>Actinomycetota</taxon>
        <taxon>Actinomycetes</taxon>
        <taxon>Kitasatosporales</taxon>
        <taxon>Streptomycetaceae</taxon>
        <taxon>Streptomyces</taxon>
    </lineage>
</organism>
<dbReference type="AlphaFoldDB" id="A0A101UQI4"/>
<evidence type="ECO:0008006" key="3">
    <source>
        <dbReference type="Google" id="ProtNLM"/>
    </source>
</evidence>
<dbReference type="InterPro" id="IPR021516">
    <property type="entry name" value="DUF3179"/>
</dbReference>
<comment type="caution">
    <text evidence="1">The sequence shown here is derived from an EMBL/GenBank/DDBJ whole genome shotgun (WGS) entry which is preliminary data.</text>
</comment>